<evidence type="ECO:0000313" key="2">
    <source>
        <dbReference type="EMBL" id="MBX12829.1"/>
    </source>
</evidence>
<dbReference type="EMBL" id="GGEC01032345">
    <property type="protein sequence ID" value="MBX12829.1"/>
    <property type="molecule type" value="Transcribed_RNA"/>
</dbReference>
<dbReference type="GO" id="GO:0016301">
    <property type="term" value="F:kinase activity"/>
    <property type="evidence" value="ECO:0007669"/>
    <property type="project" value="UniProtKB-KW"/>
</dbReference>
<sequence>MDSTSSFLPNMRSNDNLHPGHENTNNNSNDQQQGRLMGRNGVHTFY</sequence>
<dbReference type="AlphaFoldDB" id="A0A2P2L4F1"/>
<reference evidence="2" key="1">
    <citation type="submission" date="2018-02" db="EMBL/GenBank/DDBJ databases">
        <title>Rhizophora mucronata_Transcriptome.</title>
        <authorList>
            <person name="Meera S.P."/>
            <person name="Sreeshan A."/>
            <person name="Augustine A."/>
        </authorList>
    </citation>
    <scope>NUCLEOTIDE SEQUENCE</scope>
    <source>
        <tissue evidence="2">Leaf</tissue>
    </source>
</reference>
<protein>
    <submittedName>
        <fullName evidence="2">Protein kinase</fullName>
    </submittedName>
</protein>
<proteinExistence type="predicted"/>
<name>A0A2P2L4F1_RHIMU</name>
<accession>A0A2P2L4F1</accession>
<keyword evidence="2" id="KW-0418">Kinase</keyword>
<feature type="region of interest" description="Disordered" evidence="1">
    <location>
        <begin position="1"/>
        <end position="46"/>
    </location>
</feature>
<feature type="compositionally biased region" description="Polar residues" evidence="1">
    <location>
        <begin position="1"/>
        <end position="34"/>
    </location>
</feature>
<keyword evidence="2" id="KW-0808">Transferase</keyword>
<evidence type="ECO:0000256" key="1">
    <source>
        <dbReference type="SAM" id="MobiDB-lite"/>
    </source>
</evidence>
<organism evidence="2">
    <name type="scientific">Rhizophora mucronata</name>
    <name type="common">Asiatic mangrove</name>
    <dbReference type="NCBI Taxonomy" id="61149"/>
    <lineage>
        <taxon>Eukaryota</taxon>
        <taxon>Viridiplantae</taxon>
        <taxon>Streptophyta</taxon>
        <taxon>Embryophyta</taxon>
        <taxon>Tracheophyta</taxon>
        <taxon>Spermatophyta</taxon>
        <taxon>Magnoliopsida</taxon>
        <taxon>eudicotyledons</taxon>
        <taxon>Gunneridae</taxon>
        <taxon>Pentapetalae</taxon>
        <taxon>rosids</taxon>
        <taxon>fabids</taxon>
        <taxon>Malpighiales</taxon>
        <taxon>Rhizophoraceae</taxon>
        <taxon>Rhizophora</taxon>
    </lineage>
</organism>